<dbReference type="EMBL" id="LBHC01000002">
    <property type="protein sequence ID" value="KLE32168.1"/>
    <property type="molecule type" value="Genomic_DNA"/>
</dbReference>
<dbReference type="PANTHER" id="PTHR33619:SF3">
    <property type="entry name" value="POLYSACCHARIDE EXPORT PROTEIN GFCE-RELATED"/>
    <property type="match status" value="1"/>
</dbReference>
<evidence type="ECO:0000259" key="4">
    <source>
        <dbReference type="Pfam" id="PF10531"/>
    </source>
</evidence>
<name>A0A0G9MS95_9SPHN</name>
<dbReference type="Pfam" id="PF02563">
    <property type="entry name" value="Poly_export"/>
    <property type="match status" value="1"/>
</dbReference>
<dbReference type="RefSeq" id="WP_047007529.1">
    <property type="nucleotide sequence ID" value="NZ_CP018097.1"/>
</dbReference>
<dbReference type="AlphaFoldDB" id="A0A0G9MS95"/>
<dbReference type="PROSITE" id="PS51257">
    <property type="entry name" value="PROKAR_LIPOPROTEIN"/>
    <property type="match status" value="1"/>
</dbReference>
<gene>
    <name evidence="5" type="ORF">AAW01_07545</name>
</gene>
<dbReference type="InterPro" id="IPR003715">
    <property type="entry name" value="Poly_export_N"/>
</dbReference>
<evidence type="ECO:0000256" key="1">
    <source>
        <dbReference type="ARBA" id="ARBA00022729"/>
    </source>
</evidence>
<dbReference type="STRING" id="502682.BMF35_a0513"/>
<dbReference type="Pfam" id="PF10531">
    <property type="entry name" value="SLBB"/>
    <property type="match status" value="1"/>
</dbReference>
<organism evidence="5 6">
    <name type="scientific">Aurantiacibacter gangjinensis</name>
    <dbReference type="NCBI Taxonomy" id="502682"/>
    <lineage>
        <taxon>Bacteria</taxon>
        <taxon>Pseudomonadati</taxon>
        <taxon>Pseudomonadota</taxon>
        <taxon>Alphaproteobacteria</taxon>
        <taxon>Sphingomonadales</taxon>
        <taxon>Erythrobacteraceae</taxon>
        <taxon>Aurantiacibacter</taxon>
    </lineage>
</organism>
<dbReference type="Proteomes" id="UP000053070">
    <property type="component" value="Unassembled WGS sequence"/>
</dbReference>
<evidence type="ECO:0000313" key="5">
    <source>
        <dbReference type="EMBL" id="KLE32168.1"/>
    </source>
</evidence>
<dbReference type="PANTHER" id="PTHR33619">
    <property type="entry name" value="POLYSACCHARIDE EXPORT PROTEIN GFCE-RELATED"/>
    <property type="match status" value="1"/>
</dbReference>
<feature type="domain" description="Polysaccharide export protein N-terminal" evidence="3">
    <location>
        <begin position="51"/>
        <end position="125"/>
    </location>
</feature>
<dbReference type="InterPro" id="IPR049712">
    <property type="entry name" value="Poly_export"/>
</dbReference>
<protein>
    <submittedName>
        <fullName evidence="5">Sugar transporter</fullName>
    </submittedName>
</protein>
<feature type="chain" id="PRO_5002579940" evidence="2">
    <location>
        <begin position="25"/>
        <end position="237"/>
    </location>
</feature>
<comment type="caution">
    <text evidence="5">The sequence shown here is derived from an EMBL/GenBank/DDBJ whole genome shotgun (WGS) entry which is preliminary data.</text>
</comment>
<dbReference type="OrthoDB" id="8410640at2"/>
<reference evidence="5 6" key="1">
    <citation type="submission" date="2015-04" db="EMBL/GenBank/DDBJ databases">
        <title>The draft genome sequence of Erythrobacr gangjinensis K7-2.</title>
        <authorList>
            <person name="Zhuang L."/>
            <person name="Liu Y."/>
            <person name="Shao Z."/>
        </authorList>
    </citation>
    <scope>NUCLEOTIDE SEQUENCE [LARGE SCALE GENOMIC DNA]</scope>
    <source>
        <strain evidence="5 6">K7-2</strain>
    </source>
</reference>
<keyword evidence="5" id="KW-0813">Transport</keyword>
<feature type="signal peptide" evidence="2">
    <location>
        <begin position="1"/>
        <end position="24"/>
    </location>
</feature>
<dbReference type="GO" id="GO:0015159">
    <property type="term" value="F:polysaccharide transmembrane transporter activity"/>
    <property type="evidence" value="ECO:0007669"/>
    <property type="project" value="InterPro"/>
</dbReference>
<sequence>MKAAPTRTGIYAATLAGLALSGCASTPPVVGPVDTSVSPELGQQGYAANLDETYIVRAGDELRITVFREPDLSLESVIVSADGAVSLPMVGPIRVAGYSLDRIESDIEEVLGSRYLRQPDVAVNIVDYRSHLVTVEGQVTEQGVYQFAPGTRLSGGLLLAKGLTRVADRDDIAVFRQTENGLEVARFDYRAVSSGAMIDPVLRPGDRIVVGTDGLAQLYQDALRAVPVLGVFTNVGL</sequence>
<evidence type="ECO:0000256" key="2">
    <source>
        <dbReference type="SAM" id="SignalP"/>
    </source>
</evidence>
<evidence type="ECO:0000313" key="6">
    <source>
        <dbReference type="Proteomes" id="UP000053070"/>
    </source>
</evidence>
<evidence type="ECO:0000259" key="3">
    <source>
        <dbReference type="Pfam" id="PF02563"/>
    </source>
</evidence>
<keyword evidence="5" id="KW-0762">Sugar transport</keyword>
<proteinExistence type="predicted"/>
<dbReference type="InterPro" id="IPR019554">
    <property type="entry name" value="Soluble_ligand-bd"/>
</dbReference>
<keyword evidence="1 2" id="KW-0732">Signal</keyword>
<dbReference type="Gene3D" id="3.30.1950.10">
    <property type="entry name" value="wza like domain"/>
    <property type="match status" value="1"/>
</dbReference>
<keyword evidence="6" id="KW-1185">Reference proteome</keyword>
<feature type="domain" description="Soluble ligand binding" evidence="4">
    <location>
        <begin position="133"/>
        <end position="181"/>
    </location>
</feature>
<dbReference type="PATRIC" id="fig|502682.8.peg.1540"/>
<accession>A0A0G9MS95</accession>